<name>A0ABQ6BJX8_9CAUL</name>
<evidence type="ECO:0000259" key="1">
    <source>
        <dbReference type="Pfam" id="PF09361"/>
    </source>
</evidence>
<comment type="caution">
    <text evidence="2">The sequence shown here is derived from an EMBL/GenBank/DDBJ whole genome shotgun (WGS) entry which is preliminary data.</text>
</comment>
<keyword evidence="3" id="KW-1185">Reference proteome</keyword>
<dbReference type="RefSeq" id="WP_284223224.1">
    <property type="nucleotide sequence ID" value="NZ_BSOY01000063.1"/>
</dbReference>
<feature type="domain" description="Phasin" evidence="1">
    <location>
        <begin position="63"/>
        <end position="156"/>
    </location>
</feature>
<dbReference type="EMBL" id="BSOY01000063">
    <property type="protein sequence ID" value="GLS02350.1"/>
    <property type="molecule type" value="Genomic_DNA"/>
</dbReference>
<gene>
    <name evidence="2" type="ORF">GCM10007859_23740</name>
</gene>
<dbReference type="Pfam" id="PF09361">
    <property type="entry name" value="Phasin_2"/>
    <property type="match status" value="1"/>
</dbReference>
<evidence type="ECO:0000313" key="2">
    <source>
        <dbReference type="EMBL" id="GLS02350.1"/>
    </source>
</evidence>
<reference evidence="3" key="1">
    <citation type="journal article" date="2019" name="Int. J. Syst. Evol. Microbiol.">
        <title>The Global Catalogue of Microorganisms (GCM) 10K type strain sequencing project: providing services to taxonomists for standard genome sequencing and annotation.</title>
        <authorList>
            <consortium name="The Broad Institute Genomics Platform"/>
            <consortium name="The Broad Institute Genome Sequencing Center for Infectious Disease"/>
            <person name="Wu L."/>
            <person name="Ma J."/>
        </authorList>
    </citation>
    <scope>NUCLEOTIDE SEQUENCE [LARGE SCALE GENOMIC DNA]</scope>
    <source>
        <strain evidence="3">NBRC 110107</strain>
    </source>
</reference>
<organism evidence="2 3">
    <name type="scientific">Brevundimonas denitrificans</name>
    <dbReference type="NCBI Taxonomy" id="1443434"/>
    <lineage>
        <taxon>Bacteria</taxon>
        <taxon>Pseudomonadati</taxon>
        <taxon>Pseudomonadota</taxon>
        <taxon>Alphaproteobacteria</taxon>
        <taxon>Caulobacterales</taxon>
        <taxon>Caulobacteraceae</taxon>
        <taxon>Brevundimonas</taxon>
    </lineage>
</organism>
<protein>
    <recommendedName>
        <fullName evidence="1">Phasin domain-containing protein</fullName>
    </recommendedName>
</protein>
<accession>A0ABQ6BJX8</accession>
<proteinExistence type="predicted"/>
<sequence>MTQFDKAIKTGRRLTRDGARAANTALSGGEMLKAAGDVINARLEIMAAGMVDPRKADLKEISLMSSEKVEALSASASAMAKTFGDIGGRLGSGVMTEAGHASKAAASIAAAATPAAAMQAQYSYAVGWWSRAAAQMLTLNSAMLKGQADAMRPIHKTAVDNAKRLKKST</sequence>
<dbReference type="Proteomes" id="UP001156921">
    <property type="component" value="Unassembled WGS sequence"/>
</dbReference>
<evidence type="ECO:0000313" key="3">
    <source>
        <dbReference type="Proteomes" id="UP001156921"/>
    </source>
</evidence>
<dbReference type="InterPro" id="IPR018968">
    <property type="entry name" value="Phasin"/>
</dbReference>